<feature type="region of interest" description="Disordered" evidence="2">
    <location>
        <begin position="20"/>
        <end position="42"/>
    </location>
</feature>
<comment type="similarity">
    <text evidence="1">Belongs to the GerPA/GerPF family.</text>
</comment>
<feature type="region of interest" description="Disordered" evidence="2">
    <location>
        <begin position="71"/>
        <end position="94"/>
    </location>
</feature>
<dbReference type="PANTHER" id="PTHR37808">
    <property type="entry name" value="SPORE GERMINATION PROTEIN-LIKE PROTEIN YDZR-RELATED"/>
    <property type="match status" value="1"/>
</dbReference>
<evidence type="ECO:0000313" key="3">
    <source>
        <dbReference type="EMBL" id="GED59357.1"/>
    </source>
</evidence>
<feature type="compositionally biased region" description="Basic residues" evidence="2">
    <location>
        <begin position="73"/>
        <end position="94"/>
    </location>
</feature>
<dbReference type="RefSeq" id="WP_047070390.1">
    <property type="nucleotide sequence ID" value="NZ_BJOL01000019.1"/>
</dbReference>
<accession>A0A837KKU1</accession>
<dbReference type="GeneID" id="87586131"/>
<dbReference type="EMBL" id="BJOL01000019">
    <property type="protein sequence ID" value="GED59357.1"/>
    <property type="molecule type" value="Genomic_DNA"/>
</dbReference>
<reference evidence="3 6" key="2">
    <citation type="submission" date="2019-06" db="EMBL/GenBank/DDBJ databases">
        <title>Whole genome shotgun sequence of Brevibacillus formosus NBRC 15716.</title>
        <authorList>
            <person name="Hosoyama A."/>
            <person name="Uohara A."/>
            <person name="Ohji S."/>
            <person name="Ichikawa N."/>
        </authorList>
    </citation>
    <scope>NUCLEOTIDE SEQUENCE [LARGE SCALE GENOMIC DNA]</scope>
    <source>
        <strain evidence="3 6">NBRC 15716</strain>
    </source>
</reference>
<reference evidence="4 5" key="1">
    <citation type="submission" date="2015-05" db="EMBL/GenBank/DDBJ databases">
        <title>Genome sequencing project for genomic taxonomy and phylogenomics of Bacillus-like bacteria.</title>
        <authorList>
            <person name="Liu B."/>
            <person name="Wang J."/>
            <person name="Zhu Y."/>
            <person name="Liu G."/>
            <person name="Chen Q."/>
            <person name="Chen Z."/>
            <person name="Lan J."/>
            <person name="Che J."/>
            <person name="Ge C."/>
            <person name="Shi H."/>
            <person name="Pan Z."/>
            <person name="Liu X."/>
        </authorList>
    </citation>
    <scope>NUCLEOTIDE SEQUENCE [LARGE SCALE GENOMIC DNA]</scope>
    <source>
        <strain evidence="4 5">DSM 9885</strain>
    </source>
</reference>
<dbReference type="EMBL" id="LDCN01000004">
    <property type="protein sequence ID" value="KLH98084.1"/>
    <property type="molecule type" value="Genomic_DNA"/>
</dbReference>
<dbReference type="Pfam" id="PF10676">
    <property type="entry name" value="gerPA"/>
    <property type="match status" value="1"/>
</dbReference>
<keyword evidence="6" id="KW-1185">Reference proteome</keyword>
<proteinExistence type="inferred from homology"/>
<evidence type="ECO:0000256" key="2">
    <source>
        <dbReference type="SAM" id="MobiDB-lite"/>
    </source>
</evidence>
<sequence length="94" mass="9891">MPTFVGTVTITNNVGNINFGDTANNSPKSVTKSFSGSGGNNSGNVVKVINENSQTNTWVGSGAAGMKTMKTMKTGKTKKRVRRAARKGKKKKSP</sequence>
<comment type="caution">
    <text evidence="4">The sequence shown here is derived from an EMBL/GenBank/DDBJ whole genome shotgun (WGS) entry which is preliminary data.</text>
</comment>
<feature type="compositionally biased region" description="Polar residues" evidence="2">
    <location>
        <begin position="21"/>
        <end position="34"/>
    </location>
</feature>
<evidence type="ECO:0000313" key="6">
    <source>
        <dbReference type="Proteomes" id="UP000319498"/>
    </source>
</evidence>
<dbReference type="Proteomes" id="UP000319498">
    <property type="component" value="Unassembled WGS sequence"/>
</dbReference>
<dbReference type="Proteomes" id="UP000035218">
    <property type="component" value="Unassembled WGS sequence"/>
</dbReference>
<evidence type="ECO:0000256" key="1">
    <source>
        <dbReference type="ARBA" id="ARBA00008103"/>
    </source>
</evidence>
<evidence type="ECO:0000313" key="4">
    <source>
        <dbReference type="EMBL" id="KLH98084.1"/>
    </source>
</evidence>
<gene>
    <name evidence="4" type="ORF">AA984_13760</name>
    <name evidence="3" type="ORF">BFO01nite_34890</name>
</gene>
<protein>
    <submittedName>
        <fullName evidence="4">Spore gernimation protein GerPA</fullName>
    </submittedName>
</protein>
<name>A0A837KKU1_9BACL</name>
<dbReference type="AlphaFoldDB" id="A0A837KKU1"/>
<organism evidence="4 5">
    <name type="scientific">Brevibacillus formosus</name>
    <dbReference type="NCBI Taxonomy" id="54913"/>
    <lineage>
        <taxon>Bacteria</taxon>
        <taxon>Bacillati</taxon>
        <taxon>Bacillota</taxon>
        <taxon>Bacilli</taxon>
        <taxon>Bacillales</taxon>
        <taxon>Paenibacillaceae</taxon>
        <taxon>Brevibacillus</taxon>
    </lineage>
</organism>
<evidence type="ECO:0000313" key="5">
    <source>
        <dbReference type="Proteomes" id="UP000035218"/>
    </source>
</evidence>
<dbReference type="InterPro" id="IPR019618">
    <property type="entry name" value="Spore_germination_GerPA"/>
</dbReference>
<dbReference type="PANTHER" id="PTHR37808:SF1">
    <property type="entry name" value="SPORE GERMINATION PROTEIN-LIKE PROTEIN YDZR"/>
    <property type="match status" value="1"/>
</dbReference>